<organism evidence="6 7">
    <name type="scientific">Carassius auratus</name>
    <name type="common">Goldfish</name>
    <dbReference type="NCBI Taxonomy" id="7957"/>
    <lineage>
        <taxon>Eukaryota</taxon>
        <taxon>Metazoa</taxon>
        <taxon>Chordata</taxon>
        <taxon>Craniata</taxon>
        <taxon>Vertebrata</taxon>
        <taxon>Euteleostomi</taxon>
        <taxon>Actinopterygii</taxon>
        <taxon>Neopterygii</taxon>
        <taxon>Teleostei</taxon>
        <taxon>Ostariophysi</taxon>
        <taxon>Cypriniformes</taxon>
        <taxon>Cyprinidae</taxon>
        <taxon>Cyprininae</taxon>
        <taxon>Carassius</taxon>
    </lineage>
</organism>
<evidence type="ECO:0000313" key="7">
    <source>
        <dbReference type="RefSeq" id="XP_026096130.1"/>
    </source>
</evidence>
<dbReference type="InterPro" id="IPR026947">
    <property type="entry name" value="UBN_middle_dom"/>
</dbReference>
<feature type="domain" description="Ubinuclein middle" evidence="5">
    <location>
        <begin position="380"/>
        <end position="589"/>
    </location>
</feature>
<proteinExistence type="inferred from homology"/>
<accession>A0A6P6MHB7</accession>
<keyword evidence="6" id="KW-1185">Reference proteome</keyword>
<keyword evidence="2" id="KW-0597">Phosphoprotein</keyword>
<evidence type="ECO:0000256" key="3">
    <source>
        <dbReference type="SAM" id="MobiDB-lite"/>
    </source>
</evidence>
<dbReference type="RefSeq" id="XP_026096130.1">
    <property type="nucleotide sequence ID" value="XM_026240345.1"/>
</dbReference>
<feature type="domain" description="Hpc2-related" evidence="4">
    <location>
        <begin position="137"/>
        <end position="188"/>
    </location>
</feature>
<feature type="region of interest" description="Disordered" evidence="3">
    <location>
        <begin position="1032"/>
        <end position="1063"/>
    </location>
</feature>
<protein>
    <submittedName>
        <fullName evidence="7">Ubinuclein-2-like isoform X3</fullName>
    </submittedName>
</protein>
<dbReference type="GO" id="GO:0005634">
    <property type="term" value="C:nucleus"/>
    <property type="evidence" value="ECO:0007669"/>
    <property type="project" value="TreeGrafter"/>
</dbReference>
<dbReference type="PANTHER" id="PTHR21669:SF42">
    <property type="entry name" value="SI:CH211-175L6.9 PROTEIN"/>
    <property type="match status" value="1"/>
</dbReference>
<feature type="compositionally biased region" description="Polar residues" evidence="3">
    <location>
        <begin position="1039"/>
        <end position="1057"/>
    </location>
</feature>
<reference evidence="7" key="1">
    <citation type="submission" date="2025-08" db="UniProtKB">
        <authorList>
            <consortium name="RefSeq"/>
        </authorList>
    </citation>
    <scope>IDENTIFICATION</scope>
    <source>
        <strain evidence="7">Wakin</strain>
        <tissue evidence="7">Muscle</tissue>
    </source>
</reference>
<feature type="region of interest" description="Disordered" evidence="3">
    <location>
        <begin position="1"/>
        <end position="82"/>
    </location>
</feature>
<dbReference type="GO" id="GO:0006325">
    <property type="term" value="P:chromatin organization"/>
    <property type="evidence" value="ECO:0007669"/>
    <property type="project" value="TreeGrafter"/>
</dbReference>
<evidence type="ECO:0000256" key="1">
    <source>
        <dbReference type="ARBA" id="ARBA00009911"/>
    </source>
</evidence>
<feature type="region of interest" description="Disordered" evidence="3">
    <location>
        <begin position="193"/>
        <end position="255"/>
    </location>
</feature>
<feature type="region of interest" description="Disordered" evidence="3">
    <location>
        <begin position="598"/>
        <end position="634"/>
    </location>
</feature>
<dbReference type="Pfam" id="PF08729">
    <property type="entry name" value="HUN"/>
    <property type="match status" value="1"/>
</dbReference>
<comment type="similarity">
    <text evidence="1">Belongs to the ubinuclein family.</text>
</comment>
<evidence type="ECO:0000313" key="6">
    <source>
        <dbReference type="Proteomes" id="UP000515129"/>
    </source>
</evidence>
<feature type="compositionally biased region" description="Polar residues" evidence="3">
    <location>
        <begin position="918"/>
        <end position="930"/>
    </location>
</feature>
<dbReference type="Pfam" id="PF14075">
    <property type="entry name" value="UBN_AB"/>
    <property type="match status" value="1"/>
</dbReference>
<feature type="region of interest" description="Disordered" evidence="3">
    <location>
        <begin position="338"/>
        <end position="383"/>
    </location>
</feature>
<evidence type="ECO:0000259" key="5">
    <source>
        <dbReference type="Pfam" id="PF14075"/>
    </source>
</evidence>
<sequence>MADPRKVPFVTLASFSSTPAAPESKKRRREDEDNEPSPGVTGGGGPFGTGKPASDPGEPKPTVRLNLSLSEPSEQRSAEFNYSELVQSDLQVRKVPQGLAPALDPSDPFADEDKERQEVEALARKFESKYGCTVKKKRRDRVQDLIDIGYGYDETDPFIDNSEAYDELVPASLNTKLGGFYINTGTLQFRAASESEGEDGGKDTNHCKKDVEERVIKRRKKKQDGSLEEKKPRKFKVPKPGVSALNRPEKKKRKKLMKDSLSLAAMIRRFSREKEEIRKKNPASAVKLVRAPMNTAAAAVTPGSDLTMADLTSDPVMSLLGGSTENDMLQELMGDLDFGLLDSPGPSSPGQSENGSAAGQKAGAAGRVQKTGLMPPPPPLPSSLPAPLLKRIEDLRVASRQFDMEGRKKFFTLDMNNILLDIELQVQEQPVSVRTAVYSHLEAFVPCNKEALLKRLKKLSLNIQDDRLRTPLHKLKLAVCSVMPEQIARYNMDCMAKVAKQQTEDGDRNGSEDEDDEKPGKRVMGPRKKFVWDDKLRTLLCNLVQVKLGCYELEGQSSLSPEDYLKVFMETEVKPLWPKGWMQARMLIKESRVAHSHLTGNTVKKRMLPAPKAKPKPQDSSVLQRPSVSVDSAPPAVVQRPVVSVDAAAPAPAQLAMSPPEPICLSDSLDEDLTAPSLDSISHALAMLGSVAKDLAQSHSPPSAEPPKQPQLLLASPHLAKKSGSTPSPPASAPSVLSSTPVSSVVKSVGVLTPVQRHSVIPAQRPSLTPVTKMGGSQVKPRPPPTASPLHAPQKILAGKTVGSMPAGLIKSSNTSSARVLPVASSPSLLNVKSAQPFHVTPQAKNHESPKPGFITHVQATLTKSPHNPSSNIIKLTPTASPVVSRTPTLPSMHQHTSKSPVFHTGFIAGGYRAPVGQRSSSQGNSISGLTTTTAPVTKPPATSASPVTGTANHSQRHRQVGGANQGVKTITSVSTATASPLSQVSSSSALLGSAGPSLPLGFGMLGGLVPVSLPFQFPNLLNLSSSVVSTATTGASTNPSSSGFNLSQNVNQTQGDLQRKTL</sequence>
<gene>
    <name evidence="7" type="primary">LOC113067853</name>
</gene>
<feature type="compositionally biased region" description="Basic and acidic residues" evidence="3">
    <location>
        <begin position="199"/>
        <end position="215"/>
    </location>
</feature>
<dbReference type="Proteomes" id="UP000515129">
    <property type="component" value="Linkage group LG28B"/>
</dbReference>
<evidence type="ECO:0000256" key="2">
    <source>
        <dbReference type="ARBA" id="ARBA00022553"/>
    </source>
</evidence>
<dbReference type="GeneID" id="113067853"/>
<feature type="region of interest" description="Disordered" evidence="3">
    <location>
        <begin position="501"/>
        <end position="524"/>
    </location>
</feature>
<feature type="compositionally biased region" description="Low complexity" evidence="3">
    <location>
        <begin position="931"/>
        <end position="947"/>
    </location>
</feature>
<feature type="region of interest" description="Disordered" evidence="3">
    <location>
        <begin position="917"/>
        <end position="965"/>
    </location>
</feature>
<dbReference type="PANTHER" id="PTHR21669">
    <property type="entry name" value="CAPZ-INTERACTING PROTEIN AND RELATED PROTEINS"/>
    <property type="match status" value="1"/>
</dbReference>
<feature type="compositionally biased region" description="Basic and acidic residues" evidence="3">
    <location>
        <begin position="502"/>
        <end position="511"/>
    </location>
</feature>
<feature type="region of interest" description="Disordered" evidence="3">
    <location>
        <begin position="767"/>
        <end position="791"/>
    </location>
</feature>
<evidence type="ECO:0000259" key="4">
    <source>
        <dbReference type="Pfam" id="PF08729"/>
    </source>
</evidence>
<dbReference type="AlphaFoldDB" id="A0A6P6MHB7"/>
<feature type="region of interest" description="Disordered" evidence="3">
    <location>
        <begin position="719"/>
        <end position="739"/>
    </location>
</feature>
<name>A0A6P6MHB7_CARAU</name>
<feature type="compositionally biased region" description="Low complexity" evidence="3">
    <location>
        <begin position="355"/>
        <end position="366"/>
    </location>
</feature>
<feature type="compositionally biased region" description="Pro residues" evidence="3">
    <location>
        <begin position="374"/>
        <end position="383"/>
    </location>
</feature>
<dbReference type="InterPro" id="IPR014840">
    <property type="entry name" value="HRD"/>
</dbReference>